<evidence type="ECO:0000259" key="4">
    <source>
        <dbReference type="Pfam" id="PF13614"/>
    </source>
</evidence>
<reference evidence="5" key="1">
    <citation type="submission" date="2018-10" db="EMBL/GenBank/DDBJ databases">
        <title>Iterative Subtractive Binning of Freshwater Chronoseries Metagenomes Recovers Nearly Complete Genomes from over Four Hundred Novel Species.</title>
        <authorList>
            <person name="Rodriguez-R L.M."/>
            <person name="Tsementzi D."/>
            <person name="Luo C."/>
            <person name="Konstantinidis K.T."/>
        </authorList>
    </citation>
    <scope>NUCLEOTIDE SEQUENCE</scope>
    <source>
        <strain evidence="5">WB5_2A_028</strain>
    </source>
</reference>
<proteinExistence type="predicted"/>
<comment type="function">
    <text evidence="1">Involved in chromosome partition. Localize to both poles of the predivisional cell following completion of DNA replication.</text>
</comment>
<evidence type="ECO:0000313" key="6">
    <source>
        <dbReference type="Proteomes" id="UP000740727"/>
    </source>
</evidence>
<dbReference type="InterPro" id="IPR025669">
    <property type="entry name" value="AAA_dom"/>
</dbReference>
<sequence>MKGRSKNVPAAKKLDPKGKHGPAKTIAVVNQKGGVGKTTTTISLGASLAELGRKVLLVDFDPQGSLSIGLGVVTDELESSIYNLLMDRSASVDDVLLKTSVPGMDLIPSDIMLSGAEIGLVNEVAREQTLKRILATVAPDYDVILIDCQPSLGLLTVNALTAADLVLVPLQCEYFALRGFKLLKEITSKIQERLNPDLKIIGIVATMFERTAHSKEVLARIYEAFPDQVFDTVISKTVRFNETTAAGEPITSYASSSPGAVAYRRLAREVISRGGSA</sequence>
<gene>
    <name evidence="5" type="ORF">EBT44_01245</name>
</gene>
<dbReference type="PANTHER" id="PTHR13696:SF99">
    <property type="entry name" value="COBYRINIC ACID AC-DIAMIDE SYNTHASE"/>
    <property type="match status" value="1"/>
</dbReference>
<evidence type="ECO:0000256" key="3">
    <source>
        <dbReference type="SAM" id="MobiDB-lite"/>
    </source>
</evidence>
<dbReference type="CDD" id="cd02042">
    <property type="entry name" value="ParAB_family"/>
    <property type="match status" value="1"/>
</dbReference>
<dbReference type="AlphaFoldDB" id="A0A965GBN1"/>
<dbReference type="EMBL" id="RFXN01000007">
    <property type="protein sequence ID" value="NBR93481.1"/>
    <property type="molecule type" value="Genomic_DNA"/>
</dbReference>
<accession>A0A965GBN1</accession>
<dbReference type="Pfam" id="PF13614">
    <property type="entry name" value="AAA_31"/>
    <property type="match status" value="1"/>
</dbReference>
<feature type="region of interest" description="Disordered" evidence="3">
    <location>
        <begin position="1"/>
        <end position="23"/>
    </location>
</feature>
<dbReference type="SUPFAM" id="SSF52540">
    <property type="entry name" value="P-loop containing nucleoside triphosphate hydrolases"/>
    <property type="match status" value="1"/>
</dbReference>
<dbReference type="PANTHER" id="PTHR13696">
    <property type="entry name" value="P-LOOP CONTAINING NUCLEOSIDE TRIPHOSPHATE HYDROLASE"/>
    <property type="match status" value="1"/>
</dbReference>
<dbReference type="Proteomes" id="UP000740727">
    <property type="component" value="Unassembled WGS sequence"/>
</dbReference>
<evidence type="ECO:0000256" key="1">
    <source>
        <dbReference type="ARBA" id="ARBA00057242"/>
    </source>
</evidence>
<evidence type="ECO:0000256" key="2">
    <source>
        <dbReference type="ARBA" id="ARBA00074747"/>
    </source>
</evidence>
<dbReference type="FunFam" id="3.40.50.300:FF:000285">
    <property type="entry name" value="Sporulation initiation inhibitor Soj"/>
    <property type="match status" value="1"/>
</dbReference>
<comment type="caution">
    <text evidence="5">The sequence shown here is derived from an EMBL/GenBank/DDBJ whole genome shotgun (WGS) entry which is preliminary data.</text>
</comment>
<feature type="domain" description="AAA" evidence="4">
    <location>
        <begin position="23"/>
        <end position="200"/>
    </location>
</feature>
<name>A0A965GBN1_9PROT</name>
<dbReference type="InterPro" id="IPR050678">
    <property type="entry name" value="DNA_Partitioning_ATPase"/>
</dbReference>
<dbReference type="InterPro" id="IPR027417">
    <property type="entry name" value="P-loop_NTPase"/>
</dbReference>
<organism evidence="5 6">
    <name type="scientific">Candidatus Fonsibacter lacus</name>
    <dbReference type="NCBI Taxonomy" id="2576439"/>
    <lineage>
        <taxon>Bacteria</taxon>
        <taxon>Pseudomonadati</taxon>
        <taxon>Pseudomonadota</taxon>
        <taxon>Alphaproteobacteria</taxon>
        <taxon>Candidatus Pelagibacterales</taxon>
        <taxon>Candidatus Pelagibacterales incertae sedis</taxon>
        <taxon>Candidatus Fonsibacter</taxon>
    </lineage>
</organism>
<protein>
    <recommendedName>
        <fullName evidence="2">Chromosome partitioning protein ParA</fullName>
    </recommendedName>
</protein>
<dbReference type="Gene3D" id="3.40.50.300">
    <property type="entry name" value="P-loop containing nucleotide triphosphate hydrolases"/>
    <property type="match status" value="1"/>
</dbReference>
<evidence type="ECO:0000313" key="5">
    <source>
        <dbReference type="EMBL" id="NBR93481.1"/>
    </source>
</evidence>